<name>A0A098MEX8_9BACL</name>
<proteinExistence type="predicted"/>
<organism evidence="2 3">
    <name type="scientific">Paenibacillus wynnii</name>
    <dbReference type="NCBI Taxonomy" id="268407"/>
    <lineage>
        <taxon>Bacteria</taxon>
        <taxon>Bacillati</taxon>
        <taxon>Bacillota</taxon>
        <taxon>Bacilli</taxon>
        <taxon>Bacillales</taxon>
        <taxon>Paenibacillaceae</taxon>
        <taxon>Paenibacillus</taxon>
    </lineage>
</organism>
<dbReference type="STRING" id="268407.PWYN_03120"/>
<reference evidence="2 3" key="2">
    <citation type="submission" date="2014-10" db="EMBL/GenBank/DDBJ databases">
        <title>Comparative genomics of the Paenibacillus odorifer group.</title>
        <authorList>
            <person name="Tsai Y.-C."/>
            <person name="Martin N."/>
            <person name="Korlach J."/>
            <person name="Wiedmann M."/>
        </authorList>
    </citation>
    <scope>NUCLEOTIDE SEQUENCE [LARGE SCALE GENOMIC DNA]</scope>
    <source>
        <strain evidence="2 3">DSM 18334</strain>
    </source>
</reference>
<evidence type="ECO:0000313" key="1">
    <source>
        <dbReference type="EMBL" id="KGE18472.1"/>
    </source>
</evidence>
<evidence type="ECO:0000313" key="3">
    <source>
        <dbReference type="Proteomes" id="UP000029734"/>
    </source>
</evidence>
<protein>
    <submittedName>
        <fullName evidence="2">Uncharacterized protein</fullName>
    </submittedName>
</protein>
<dbReference type="OrthoDB" id="2626358at2"/>
<dbReference type="AlphaFoldDB" id="A0A098MEX8"/>
<dbReference type="RefSeq" id="WP_036648375.1">
    <property type="nucleotide sequence ID" value="NZ_JQCR01000002.1"/>
</dbReference>
<gene>
    <name evidence="1" type="ORF">PWYN_03120</name>
    <name evidence="2" type="ORF">PWYN_15500</name>
</gene>
<accession>A0A098MEX8</accession>
<sequence length="115" mass="13170">MPDHRGWLTKNEMMDTGAACFIPDAIGAFTGKWYGSPPDKGILLTRKRCKDLGCPVDDEQATAYMYIAQTKTDYRYAPFYHRSLDVLDIKKITYLEQRVLQKEIDAMEARKDGSI</sequence>
<dbReference type="eggNOG" id="ENOG503064R">
    <property type="taxonomic scope" value="Bacteria"/>
</dbReference>
<keyword evidence="3" id="KW-1185">Reference proteome</keyword>
<reference evidence="2 3" key="1">
    <citation type="submission" date="2014-08" db="EMBL/GenBank/DDBJ databases">
        <authorList>
            <person name="den Bakker H.C."/>
        </authorList>
    </citation>
    <scope>NUCLEOTIDE SEQUENCE [LARGE SCALE GENOMIC DNA]</scope>
    <source>
        <strain evidence="2 3">DSM 18334</strain>
    </source>
</reference>
<dbReference type="EMBL" id="JQCR01000002">
    <property type="protein sequence ID" value="KGE18472.1"/>
    <property type="molecule type" value="Genomic_DNA"/>
</dbReference>
<comment type="caution">
    <text evidence="2">The sequence shown here is derived from an EMBL/GenBank/DDBJ whole genome shotgun (WGS) entry which is preliminary data.</text>
</comment>
<dbReference type="EMBL" id="JQCR01000002">
    <property type="protein sequence ID" value="KGE20593.1"/>
    <property type="molecule type" value="Genomic_DNA"/>
</dbReference>
<evidence type="ECO:0000313" key="2">
    <source>
        <dbReference type="EMBL" id="KGE20593.1"/>
    </source>
</evidence>
<dbReference type="Proteomes" id="UP000029734">
    <property type="component" value="Unassembled WGS sequence"/>
</dbReference>